<dbReference type="GO" id="GO:0005886">
    <property type="term" value="C:plasma membrane"/>
    <property type="evidence" value="ECO:0007669"/>
    <property type="project" value="TreeGrafter"/>
</dbReference>
<gene>
    <name evidence="6" type="ORF">SAMN05660657_05561</name>
</gene>
<feature type="binding site" evidence="2">
    <location>
        <position position="103"/>
    </location>
    <ligand>
        <name>CoA</name>
        <dbReference type="ChEBI" id="CHEBI:57287"/>
    </ligand>
</feature>
<dbReference type="Proteomes" id="UP000199546">
    <property type="component" value="Unassembled WGS sequence"/>
</dbReference>
<dbReference type="PANTHER" id="PTHR38096:SF1">
    <property type="entry name" value="ENTEROBACTIN SYNTHASE COMPONENT D"/>
    <property type="match status" value="1"/>
</dbReference>
<evidence type="ECO:0000259" key="4">
    <source>
        <dbReference type="Pfam" id="PF01648"/>
    </source>
</evidence>
<dbReference type="GO" id="GO:0000287">
    <property type="term" value="F:magnesium ion binding"/>
    <property type="evidence" value="ECO:0007669"/>
    <property type="project" value="InterPro"/>
</dbReference>
<dbReference type="STRING" id="1296565.SAMN05660657_05561"/>
<dbReference type="InterPro" id="IPR003542">
    <property type="entry name" value="Enbac_synth_compD-like"/>
</dbReference>
<dbReference type="SUPFAM" id="SSF56214">
    <property type="entry name" value="4'-phosphopantetheinyl transferase"/>
    <property type="match status" value="1"/>
</dbReference>
<protein>
    <submittedName>
        <fullName evidence="6">4'-phosphopantetheinyl transferase superfamily protein</fullName>
    </submittedName>
</protein>
<dbReference type="GO" id="GO:0009239">
    <property type="term" value="P:enterobactin biosynthetic process"/>
    <property type="evidence" value="ECO:0007669"/>
    <property type="project" value="InterPro"/>
</dbReference>
<evidence type="ECO:0000313" key="7">
    <source>
        <dbReference type="Proteomes" id="UP000199546"/>
    </source>
</evidence>
<evidence type="ECO:0000259" key="5">
    <source>
        <dbReference type="Pfam" id="PF17837"/>
    </source>
</evidence>
<dbReference type="InterPro" id="IPR008278">
    <property type="entry name" value="4-PPantetheinyl_Trfase_dom"/>
</dbReference>
<keyword evidence="1 6" id="KW-0808">Transferase</keyword>
<dbReference type="AlphaFoldDB" id="A0A1I7DAU1"/>
<dbReference type="GO" id="GO:0008897">
    <property type="term" value="F:holo-[acyl-carrier-protein] synthase activity"/>
    <property type="evidence" value="ECO:0007669"/>
    <property type="project" value="InterPro"/>
</dbReference>
<dbReference type="InterPro" id="IPR037143">
    <property type="entry name" value="4-PPantetheinyl_Trfase_dom_sf"/>
</dbReference>
<evidence type="ECO:0000313" key="6">
    <source>
        <dbReference type="EMBL" id="SFU08801.1"/>
    </source>
</evidence>
<dbReference type="InterPro" id="IPR041354">
    <property type="entry name" value="4PPT_N"/>
</dbReference>
<feature type="binding site" evidence="3">
    <location>
        <position position="46"/>
    </location>
    <ligand>
        <name>Mg(2+)</name>
        <dbReference type="ChEBI" id="CHEBI:18420"/>
    </ligand>
</feature>
<feature type="binding site" evidence="2">
    <location>
        <begin position="22"/>
        <end position="23"/>
    </location>
    <ligand>
        <name>CoA</name>
        <dbReference type="ChEBI" id="CHEBI:57287"/>
    </ligand>
</feature>
<feature type="binding site" evidence="2">
    <location>
        <position position="89"/>
    </location>
    <ligand>
        <name>CoA</name>
        <dbReference type="ChEBI" id="CHEBI:57287"/>
    </ligand>
</feature>
<name>A0A1I7DAU1_9ACTN</name>
<organism evidence="6 7">
    <name type="scientific">Geodermatophilus amargosae</name>
    <dbReference type="NCBI Taxonomy" id="1296565"/>
    <lineage>
        <taxon>Bacteria</taxon>
        <taxon>Bacillati</taxon>
        <taxon>Actinomycetota</taxon>
        <taxon>Actinomycetes</taxon>
        <taxon>Geodermatophilales</taxon>
        <taxon>Geodermatophilaceae</taxon>
        <taxon>Geodermatophilus</taxon>
    </lineage>
</organism>
<keyword evidence="3" id="KW-0479">Metal-binding</keyword>
<feature type="domain" description="4'-phosphopantetheinyl transferase N-terminal" evidence="5">
    <location>
        <begin position="2"/>
        <end position="33"/>
    </location>
</feature>
<dbReference type="Pfam" id="PF17837">
    <property type="entry name" value="4PPT_N"/>
    <property type="match status" value="1"/>
</dbReference>
<evidence type="ECO:0000256" key="2">
    <source>
        <dbReference type="PIRSR" id="PIRSR603542-1"/>
    </source>
</evidence>
<reference evidence="7" key="1">
    <citation type="submission" date="2016-10" db="EMBL/GenBank/DDBJ databases">
        <authorList>
            <person name="Varghese N."/>
            <person name="Submissions S."/>
        </authorList>
    </citation>
    <scope>NUCLEOTIDE SEQUENCE [LARGE SCALE GENOMIC DNA]</scope>
    <source>
        <strain evidence="7">DSM 46136</strain>
    </source>
</reference>
<keyword evidence="3" id="KW-0460">Magnesium</keyword>
<feature type="binding site" evidence="3">
    <location>
        <position position="44"/>
    </location>
    <ligand>
        <name>Mg(2+)</name>
        <dbReference type="ChEBI" id="CHEBI:18420"/>
    </ligand>
</feature>
<proteinExistence type="predicted"/>
<accession>A0A1I7DAU1</accession>
<keyword evidence="7" id="KW-1185">Reference proteome</keyword>
<dbReference type="GO" id="GO:0009366">
    <property type="term" value="C:enterobactin synthetase complex"/>
    <property type="evidence" value="ECO:0007669"/>
    <property type="project" value="InterPro"/>
</dbReference>
<dbReference type="EMBL" id="FPBA01000043">
    <property type="protein sequence ID" value="SFU08801.1"/>
    <property type="molecule type" value="Genomic_DNA"/>
</dbReference>
<comment type="cofactor">
    <cofactor evidence="3">
        <name>Mg(2+)</name>
        <dbReference type="ChEBI" id="CHEBI:18420"/>
    </cofactor>
</comment>
<dbReference type="PRINTS" id="PR01399">
    <property type="entry name" value="ENTSNTHTASED"/>
</dbReference>
<feature type="domain" description="4'-phosphopantetheinyl transferase" evidence="4">
    <location>
        <begin position="41"/>
        <end position="125"/>
    </location>
</feature>
<dbReference type="PANTHER" id="PTHR38096">
    <property type="entry name" value="ENTEROBACTIN SYNTHASE COMPONENT D"/>
    <property type="match status" value="1"/>
</dbReference>
<feature type="binding site" evidence="2">
    <location>
        <position position="93"/>
    </location>
    <ligand>
        <name>CoA</name>
        <dbReference type="ChEBI" id="CHEBI:57287"/>
    </ligand>
</feature>
<feature type="binding site" evidence="2">
    <location>
        <position position="44"/>
    </location>
    <ligand>
        <name>CoA</name>
        <dbReference type="ChEBI" id="CHEBI:57287"/>
    </ligand>
</feature>
<evidence type="ECO:0000256" key="3">
    <source>
        <dbReference type="PIRSR" id="PIRSR603542-2"/>
    </source>
</evidence>
<sequence length="177" mass="19206">MAVASGECGVPVWPAEVVGSITHCDGYRAAVAARAAEVPVLGVDAEPALPLPPGVLEMVARREEQIQLARLTEADPSICWDRLLFCTKEAVYKAWFPVTQSWLGFEDTRLIIGRDGTFRATILGAAPWLDTVGVAGFSGRWLVRDGLMITAASDCRWTDRAVRAGCRSGNRRYDGGR</sequence>
<evidence type="ECO:0000256" key="1">
    <source>
        <dbReference type="ARBA" id="ARBA00022679"/>
    </source>
</evidence>
<dbReference type="Pfam" id="PF01648">
    <property type="entry name" value="ACPS"/>
    <property type="match status" value="1"/>
</dbReference>
<feature type="binding site" evidence="3">
    <location>
        <position position="45"/>
    </location>
    <ligand>
        <name>Mg(2+)</name>
        <dbReference type="ChEBI" id="CHEBI:18420"/>
    </ligand>
</feature>